<name>A0A317CKI0_9GAMM</name>
<evidence type="ECO:0000313" key="6">
    <source>
        <dbReference type="Proteomes" id="UP000245506"/>
    </source>
</evidence>
<feature type="domain" description="Polysaccharide export protein N-terminal" evidence="3">
    <location>
        <begin position="76"/>
        <end position="149"/>
    </location>
</feature>
<reference evidence="5 6" key="1">
    <citation type="submission" date="2018-05" db="EMBL/GenBank/DDBJ databases">
        <title>Leucothrix arctica sp. nov., isolated from Arctic seawater.</title>
        <authorList>
            <person name="Choi A."/>
            <person name="Baek K."/>
        </authorList>
    </citation>
    <scope>NUCLEOTIDE SEQUENCE [LARGE SCALE GENOMIC DNA]</scope>
    <source>
        <strain evidence="5 6">IMCC9719</strain>
    </source>
</reference>
<dbReference type="Gene3D" id="3.10.560.10">
    <property type="entry name" value="Outer membrane lipoprotein wza domain like"/>
    <property type="match status" value="2"/>
</dbReference>
<keyword evidence="1 2" id="KW-0732">Signal</keyword>
<comment type="caution">
    <text evidence="5">The sequence shown here is derived from an EMBL/GenBank/DDBJ whole genome shotgun (WGS) entry which is preliminary data.</text>
</comment>
<evidence type="ECO:0000259" key="3">
    <source>
        <dbReference type="Pfam" id="PF02563"/>
    </source>
</evidence>
<keyword evidence="6" id="KW-1185">Reference proteome</keyword>
<protein>
    <submittedName>
        <fullName evidence="5">Sugar transporter</fullName>
    </submittedName>
</protein>
<dbReference type="InterPro" id="IPR003715">
    <property type="entry name" value="Poly_export_N"/>
</dbReference>
<organism evidence="5 6">
    <name type="scientific">Leucothrix arctica</name>
    <dbReference type="NCBI Taxonomy" id="1481894"/>
    <lineage>
        <taxon>Bacteria</taxon>
        <taxon>Pseudomonadati</taxon>
        <taxon>Pseudomonadota</taxon>
        <taxon>Gammaproteobacteria</taxon>
        <taxon>Thiotrichales</taxon>
        <taxon>Thiotrichaceae</taxon>
        <taxon>Leucothrix</taxon>
    </lineage>
</organism>
<evidence type="ECO:0000256" key="1">
    <source>
        <dbReference type="ARBA" id="ARBA00022729"/>
    </source>
</evidence>
<sequence>MNMKNKLLHKSIITLILASLTVLSAISSAATSTDIDATTTAFDEGIPSRTRVNTSQPFGSSLFSGNFSAQQNTGLDPNYIITPGDTVSLHIWGAIQADETTSVDAQGNIFLPEIGAVKVAGSPASALPNLVRGKLRGVYKDGVDVYVNLVTATPINVFVTGYVKKPGQYSGMQTDSVLSFLHKSGGILQNQGSYRDIRIMRQGKTIGNVDLYAFLRWGQLPRLSFKSGDTILVNTQKSTINVMGDARGNYSFELKQPNGLGRELMTMARPNPSVTNVALTGSRNRVPWSVYLGLGKFSSTVLRDGDTVRFTTDATPSTMDISVEGSHLGNSFFAAKKGTRLQELLDYIAISPDEADINNIYIKRKSVALRQKKNLNDTIDRLERSVLTSPAKSDSEASIRQQEASLLSAFIKNARKVEPDGRVVVSENGVVANIRLEDGDIIVIPFRSDVITISGEVNIPQALVYAQNAAVSDYIARSGGYTERAEKQKIIIRKPNGQVLISTNTVLQPGDEILIYPKVDTKNLQFTKDIVTIIFQIAAASAAIGII</sequence>
<evidence type="ECO:0000256" key="2">
    <source>
        <dbReference type="SAM" id="SignalP"/>
    </source>
</evidence>
<dbReference type="Proteomes" id="UP000245506">
    <property type="component" value="Unassembled WGS sequence"/>
</dbReference>
<dbReference type="GO" id="GO:0015159">
    <property type="term" value="F:polysaccharide transmembrane transporter activity"/>
    <property type="evidence" value="ECO:0007669"/>
    <property type="project" value="InterPro"/>
</dbReference>
<dbReference type="InterPro" id="IPR049712">
    <property type="entry name" value="Poly_export"/>
</dbReference>
<dbReference type="OrthoDB" id="9808948at2"/>
<dbReference type="Pfam" id="PF02563">
    <property type="entry name" value="Poly_export"/>
    <property type="match status" value="1"/>
</dbReference>
<feature type="signal peptide" evidence="2">
    <location>
        <begin position="1"/>
        <end position="29"/>
    </location>
</feature>
<gene>
    <name evidence="5" type="ORF">DKT75_02485</name>
</gene>
<dbReference type="PANTHER" id="PTHR33619:SF3">
    <property type="entry name" value="POLYSACCHARIDE EXPORT PROTEIN GFCE-RELATED"/>
    <property type="match status" value="1"/>
</dbReference>
<dbReference type="Pfam" id="PF10531">
    <property type="entry name" value="SLBB"/>
    <property type="match status" value="1"/>
</dbReference>
<feature type="chain" id="PRO_5016380958" evidence="2">
    <location>
        <begin position="30"/>
        <end position="547"/>
    </location>
</feature>
<evidence type="ECO:0000313" key="5">
    <source>
        <dbReference type="EMBL" id="PWQ98697.1"/>
    </source>
</evidence>
<proteinExistence type="predicted"/>
<dbReference type="AlphaFoldDB" id="A0A317CKI0"/>
<keyword evidence="5" id="KW-0813">Transport</keyword>
<dbReference type="PANTHER" id="PTHR33619">
    <property type="entry name" value="POLYSACCHARIDE EXPORT PROTEIN GFCE-RELATED"/>
    <property type="match status" value="1"/>
</dbReference>
<accession>A0A317CKI0</accession>
<evidence type="ECO:0000259" key="4">
    <source>
        <dbReference type="Pfam" id="PF10531"/>
    </source>
</evidence>
<dbReference type="EMBL" id="QGKL01000010">
    <property type="protein sequence ID" value="PWQ98697.1"/>
    <property type="molecule type" value="Genomic_DNA"/>
</dbReference>
<dbReference type="Gene3D" id="3.30.1950.10">
    <property type="entry name" value="wza like domain"/>
    <property type="match status" value="1"/>
</dbReference>
<keyword evidence="5" id="KW-0762">Sugar transport</keyword>
<feature type="domain" description="Soluble ligand binding" evidence="4">
    <location>
        <begin position="450"/>
        <end position="498"/>
    </location>
</feature>
<dbReference type="InterPro" id="IPR019554">
    <property type="entry name" value="Soluble_ligand-bd"/>
</dbReference>